<evidence type="ECO:0000313" key="2">
    <source>
        <dbReference type="EMBL" id="GBP06952.1"/>
    </source>
</evidence>
<organism evidence="2 3">
    <name type="scientific">Eumeta variegata</name>
    <name type="common">Bagworm moth</name>
    <name type="synonym">Eumeta japonica</name>
    <dbReference type="NCBI Taxonomy" id="151549"/>
    <lineage>
        <taxon>Eukaryota</taxon>
        <taxon>Metazoa</taxon>
        <taxon>Ecdysozoa</taxon>
        <taxon>Arthropoda</taxon>
        <taxon>Hexapoda</taxon>
        <taxon>Insecta</taxon>
        <taxon>Pterygota</taxon>
        <taxon>Neoptera</taxon>
        <taxon>Endopterygota</taxon>
        <taxon>Lepidoptera</taxon>
        <taxon>Glossata</taxon>
        <taxon>Ditrysia</taxon>
        <taxon>Tineoidea</taxon>
        <taxon>Psychidae</taxon>
        <taxon>Oiketicinae</taxon>
        <taxon>Eumeta</taxon>
    </lineage>
</organism>
<protein>
    <submittedName>
        <fullName evidence="2">Uncharacterized protein</fullName>
    </submittedName>
</protein>
<sequence length="116" mass="12727">MLVASGCLVLKEDCSMIITTQMIRDHLWHQHSIVGTFFCAKTLVFNVKGLPSVTCGPGPPRWKIRDRPVSSVKRARNSSQGGQPDNSQSWMSSRHSRQGSKVQGVQQPPTGPAKTV</sequence>
<accession>A0A4C1SXM5</accession>
<reference evidence="2 3" key="1">
    <citation type="journal article" date="2019" name="Commun. Biol.">
        <title>The bagworm genome reveals a unique fibroin gene that provides high tensile strength.</title>
        <authorList>
            <person name="Kono N."/>
            <person name="Nakamura H."/>
            <person name="Ohtoshi R."/>
            <person name="Tomita M."/>
            <person name="Numata K."/>
            <person name="Arakawa K."/>
        </authorList>
    </citation>
    <scope>NUCLEOTIDE SEQUENCE [LARGE SCALE GENOMIC DNA]</scope>
</reference>
<feature type="compositionally biased region" description="Polar residues" evidence="1">
    <location>
        <begin position="77"/>
        <end position="108"/>
    </location>
</feature>
<comment type="caution">
    <text evidence="2">The sequence shown here is derived from an EMBL/GenBank/DDBJ whole genome shotgun (WGS) entry which is preliminary data.</text>
</comment>
<evidence type="ECO:0000256" key="1">
    <source>
        <dbReference type="SAM" id="MobiDB-lite"/>
    </source>
</evidence>
<dbReference type="AlphaFoldDB" id="A0A4C1SXM5"/>
<name>A0A4C1SXM5_EUMVA</name>
<dbReference type="EMBL" id="BGZK01000024">
    <property type="protein sequence ID" value="GBP06952.1"/>
    <property type="molecule type" value="Genomic_DNA"/>
</dbReference>
<proteinExistence type="predicted"/>
<dbReference type="Proteomes" id="UP000299102">
    <property type="component" value="Unassembled WGS sequence"/>
</dbReference>
<feature type="region of interest" description="Disordered" evidence="1">
    <location>
        <begin position="56"/>
        <end position="116"/>
    </location>
</feature>
<evidence type="ECO:0000313" key="3">
    <source>
        <dbReference type="Proteomes" id="UP000299102"/>
    </source>
</evidence>
<gene>
    <name evidence="2" type="ORF">EVAR_4394_1</name>
</gene>
<keyword evidence="3" id="KW-1185">Reference proteome</keyword>